<protein>
    <recommendedName>
        <fullName evidence="1">DUF6602 domain-containing protein</fullName>
    </recommendedName>
</protein>
<evidence type="ECO:0000259" key="1">
    <source>
        <dbReference type="Pfam" id="PF20247"/>
    </source>
</evidence>
<evidence type="ECO:0000313" key="3">
    <source>
        <dbReference type="Proteomes" id="UP000030512"/>
    </source>
</evidence>
<dbReference type="AlphaFoldDB" id="A0A126T358"/>
<dbReference type="Proteomes" id="UP000030512">
    <property type="component" value="Chromosome"/>
</dbReference>
<proteinExistence type="predicted"/>
<keyword evidence="3" id="KW-1185">Reference proteome</keyword>
<dbReference type="KEGG" id="mdn:JT25_008505"/>
<accession>A0A126T358</accession>
<dbReference type="STRING" id="1538553.JT25_008505"/>
<organism evidence="2 3">
    <name type="scientific">Methylomonas denitrificans</name>
    <dbReference type="NCBI Taxonomy" id="1538553"/>
    <lineage>
        <taxon>Bacteria</taxon>
        <taxon>Pseudomonadati</taxon>
        <taxon>Pseudomonadota</taxon>
        <taxon>Gammaproteobacteria</taxon>
        <taxon>Methylococcales</taxon>
        <taxon>Methylococcaceae</taxon>
        <taxon>Methylomonas</taxon>
    </lineage>
</organism>
<gene>
    <name evidence="2" type="ORF">JT25_008505</name>
</gene>
<sequence>MSDWSLSQLLASLHEDIHNRLEISRKSFNHSVVKGSASEQVWLELFEKYLPKRYQATTAHVVDSKGDFSEQIDIVIFDRQYSPFIFNYEGQTIIPAESVYAIFEAKQSVNANQIEYAQNKVASVRRLHRTSLPIPYAGGVYPAKSLTPILGGILTFESDWSPALGKSLKEALDKHDSDNILNLGCVAAHGHFVLDQSNLKYEFFTESKPATAFLFNLISKLQFSGTVPMIDIQAYARWLSN</sequence>
<name>A0A126T358_9GAMM</name>
<dbReference type="RefSeq" id="WP_036274931.1">
    <property type="nucleotide sequence ID" value="NZ_CP014476.1"/>
</dbReference>
<dbReference type="Pfam" id="PF20247">
    <property type="entry name" value="DUF6602"/>
    <property type="match status" value="1"/>
</dbReference>
<dbReference type="OrthoDB" id="3765434at2"/>
<evidence type="ECO:0000313" key="2">
    <source>
        <dbReference type="EMBL" id="AMK76531.1"/>
    </source>
</evidence>
<dbReference type="EMBL" id="CP014476">
    <property type="protein sequence ID" value="AMK76531.1"/>
    <property type="molecule type" value="Genomic_DNA"/>
</dbReference>
<dbReference type="CDD" id="cd21411">
    <property type="entry name" value="NucC"/>
    <property type="match status" value="1"/>
</dbReference>
<reference evidence="2 3" key="1">
    <citation type="journal article" date="2015" name="Environ. Microbiol.">
        <title>Methane oxidation coupled to nitrate reduction under hypoxia by the Gammaproteobacterium Methylomonas denitrificans, sp. nov. type strain FJG1.</title>
        <authorList>
            <person name="Kits K.D."/>
            <person name="Klotz M.G."/>
            <person name="Stein L.Y."/>
        </authorList>
    </citation>
    <scope>NUCLEOTIDE SEQUENCE [LARGE SCALE GENOMIC DNA]</scope>
    <source>
        <strain evidence="2 3">FJG1</strain>
    </source>
</reference>
<dbReference type="InterPro" id="IPR046537">
    <property type="entry name" value="DUF6602"/>
</dbReference>
<feature type="domain" description="DUF6602" evidence="1">
    <location>
        <begin position="25"/>
        <end position="127"/>
    </location>
</feature>